<protein>
    <submittedName>
        <fullName evidence="4">Lipase</fullName>
    </submittedName>
</protein>
<evidence type="ECO:0000259" key="3">
    <source>
        <dbReference type="Pfam" id="PF07859"/>
    </source>
</evidence>
<dbReference type="Pfam" id="PF07859">
    <property type="entry name" value="Abhydrolase_3"/>
    <property type="match status" value="1"/>
</dbReference>
<dbReference type="EMBL" id="CP011020">
    <property type="protein sequence ID" value="AKJ99773.1"/>
    <property type="molecule type" value="Genomic_DNA"/>
</dbReference>
<proteinExistence type="inferred from homology"/>
<evidence type="ECO:0000313" key="4">
    <source>
        <dbReference type="EMBL" id="AKJ99773.1"/>
    </source>
</evidence>
<reference evidence="4 5" key="1">
    <citation type="journal article" date="2015" name="Stand. Genomic Sci.">
        <title>Complete genome of Pseudomonas chlororaphis strain UFB2, a soil bacterium with antibacterial activity against bacterial canker pathogen of tomato.</title>
        <authorList>
            <person name="Deng P."/>
            <person name="Wang X."/>
            <person name="Baird S.M."/>
            <person name="Lu S.E."/>
        </authorList>
    </citation>
    <scope>NUCLEOTIDE SEQUENCE [LARGE SCALE GENOMIC DNA]</scope>
    <source>
        <strain evidence="4 5">UFB2</strain>
    </source>
</reference>
<dbReference type="InterPro" id="IPR002168">
    <property type="entry name" value="Lipase_GDXG_HIS_AS"/>
</dbReference>
<sequence>MSLNPDIAAFLELVGNGRASGKRVPMHQMSPDQAREQFDQSSQLMDAGGEALEVVEPLHIATRDGARLAARLYSRRPLEQGLVRPALLYFHGGGYVVGSLDSHDSLCRNLAAMVDCVVVSVAYRRAPEFRFPTAVEDALDAWTWLVAESDRLGIDTRRLAVGGDSVGGSLATVLATQPLDTAPLLQVLIYPVTDASRSRPSIERYGEGHLLEKASLEWFYNHYQRDTTDRHDPRFSPLLGEIPPNLPPVLLILAECDPLHDEGVAYAQHLQQAGVAVELKVYAGMTHDFIRMGAIVDDAEEAQQHIAQRLRAVFAH</sequence>
<dbReference type="SUPFAM" id="SSF53474">
    <property type="entry name" value="alpha/beta-Hydrolases"/>
    <property type="match status" value="1"/>
</dbReference>
<evidence type="ECO:0000313" key="5">
    <source>
        <dbReference type="Proteomes" id="UP000035212"/>
    </source>
</evidence>
<evidence type="ECO:0000256" key="1">
    <source>
        <dbReference type="ARBA" id="ARBA00010515"/>
    </source>
</evidence>
<organism evidence="4 5">
    <name type="scientific">Pseudomonas chlororaphis</name>
    <dbReference type="NCBI Taxonomy" id="587753"/>
    <lineage>
        <taxon>Bacteria</taxon>
        <taxon>Pseudomonadati</taxon>
        <taxon>Pseudomonadota</taxon>
        <taxon>Gammaproteobacteria</taxon>
        <taxon>Pseudomonadales</taxon>
        <taxon>Pseudomonadaceae</taxon>
        <taxon>Pseudomonas</taxon>
    </lineage>
</organism>
<dbReference type="PATRIC" id="fig|587753.11.peg.3573"/>
<accession>A0A0G3GF88</accession>
<dbReference type="InterPro" id="IPR013094">
    <property type="entry name" value="AB_hydrolase_3"/>
</dbReference>
<gene>
    <name evidence="4" type="ORF">VM99_17475</name>
</gene>
<dbReference type="InterPro" id="IPR050300">
    <property type="entry name" value="GDXG_lipolytic_enzyme"/>
</dbReference>
<dbReference type="Proteomes" id="UP000035212">
    <property type="component" value="Chromosome"/>
</dbReference>
<name>A0A0G3GF88_9PSED</name>
<dbReference type="InterPro" id="IPR029058">
    <property type="entry name" value="AB_hydrolase_fold"/>
</dbReference>
<dbReference type="Gene3D" id="3.40.50.1820">
    <property type="entry name" value="alpha/beta hydrolase"/>
    <property type="match status" value="1"/>
</dbReference>
<comment type="similarity">
    <text evidence="1">Belongs to the 'GDXG' lipolytic enzyme family.</text>
</comment>
<dbReference type="GO" id="GO:0016787">
    <property type="term" value="F:hydrolase activity"/>
    <property type="evidence" value="ECO:0007669"/>
    <property type="project" value="UniProtKB-KW"/>
</dbReference>
<keyword evidence="2" id="KW-0378">Hydrolase</keyword>
<evidence type="ECO:0000256" key="2">
    <source>
        <dbReference type="ARBA" id="ARBA00022801"/>
    </source>
</evidence>
<dbReference type="PROSITE" id="PS01173">
    <property type="entry name" value="LIPASE_GDXG_HIS"/>
    <property type="match status" value="1"/>
</dbReference>
<dbReference type="PANTHER" id="PTHR48081:SF8">
    <property type="entry name" value="ALPHA_BETA HYDROLASE FOLD-3 DOMAIN-CONTAINING PROTEIN-RELATED"/>
    <property type="match status" value="1"/>
</dbReference>
<dbReference type="PANTHER" id="PTHR48081">
    <property type="entry name" value="AB HYDROLASE SUPERFAMILY PROTEIN C4A8.06C"/>
    <property type="match status" value="1"/>
</dbReference>
<reference evidence="5" key="2">
    <citation type="submission" date="2015-03" db="EMBL/GenBank/DDBJ databases">
        <authorList>
            <person name="Deng P."/>
            <person name="Lu S."/>
        </authorList>
    </citation>
    <scope>NUCLEOTIDE SEQUENCE [LARGE SCALE GENOMIC DNA]</scope>
    <source>
        <strain evidence="5">UFB2</strain>
    </source>
</reference>
<dbReference type="AlphaFoldDB" id="A0A0G3GF88"/>
<feature type="domain" description="Alpha/beta hydrolase fold-3" evidence="3">
    <location>
        <begin position="87"/>
        <end position="290"/>
    </location>
</feature>